<dbReference type="EMBL" id="UPHQ01000190">
    <property type="protein sequence ID" value="VBA41661.1"/>
    <property type="molecule type" value="Genomic_DNA"/>
</dbReference>
<dbReference type="Proteomes" id="UP000267289">
    <property type="component" value="Unassembled WGS sequence"/>
</dbReference>
<dbReference type="AlphaFoldDB" id="A0A498Q8M8"/>
<protein>
    <submittedName>
        <fullName evidence="2">Uncharacterized protein</fullName>
    </submittedName>
</protein>
<gene>
    <name evidence="2" type="ORF">LAUMK13_03647</name>
</gene>
<proteinExistence type="predicted"/>
<organism evidence="2 3">
    <name type="scientific">Mycobacterium innocens</name>
    <dbReference type="NCBI Taxonomy" id="2341083"/>
    <lineage>
        <taxon>Bacteria</taxon>
        <taxon>Bacillati</taxon>
        <taxon>Actinomycetota</taxon>
        <taxon>Actinomycetes</taxon>
        <taxon>Mycobacteriales</taxon>
        <taxon>Mycobacteriaceae</taxon>
        <taxon>Mycobacterium</taxon>
    </lineage>
</organism>
<feature type="region of interest" description="Disordered" evidence="1">
    <location>
        <begin position="1"/>
        <end position="21"/>
    </location>
</feature>
<reference evidence="2 3" key="1">
    <citation type="submission" date="2018-09" db="EMBL/GenBank/DDBJ databases">
        <authorList>
            <person name="Tagini F."/>
        </authorList>
    </citation>
    <scope>NUCLEOTIDE SEQUENCE [LARGE SCALE GENOMIC DNA]</scope>
    <source>
        <strain evidence="2 3">MK13</strain>
    </source>
</reference>
<name>A0A498Q8M8_9MYCO</name>
<accession>A0A498Q8M8</accession>
<evidence type="ECO:0000313" key="2">
    <source>
        <dbReference type="EMBL" id="VBA41661.1"/>
    </source>
</evidence>
<keyword evidence="3" id="KW-1185">Reference proteome</keyword>
<evidence type="ECO:0000256" key="1">
    <source>
        <dbReference type="SAM" id="MobiDB-lite"/>
    </source>
</evidence>
<evidence type="ECO:0000313" key="3">
    <source>
        <dbReference type="Proteomes" id="UP000267289"/>
    </source>
</evidence>
<sequence length="150" mass="16459">MGLSLDGMSADNPGRKQLITDRMDHPDNRWSLTDVVHRMQSAGYRGIGKSRLGQVRNGPVESIKRDVIFALAAGLGVTPLTVANAALESMGISTRPAEVTDSAATITIDPTLSEPNRRQLLAMLREMRRIAEEYNERTRHASLKISCGCR</sequence>